<gene>
    <name evidence="1" type="ORF">DAPPUDRAFT_103575</name>
</gene>
<dbReference type="KEGG" id="dpx:DAPPUDRAFT_103575"/>
<evidence type="ECO:0000313" key="2">
    <source>
        <dbReference type="Proteomes" id="UP000000305"/>
    </source>
</evidence>
<sequence>MANLAKRLPYQNVDNARYFISQCEQERENLKKEVMLDSNIEDLCGMEVPTLSDNLLLSWQIYSLFWALTDPSLVGGVDYKASYAFIASSMRVEAPAELNPVTRALFFQKQIFFCKKYGHILFALPSSICAQILHELIYERLDKRKLAGLSAMTGCWLASEVQPEIASYCRNSLPDLGKTQVSELEQREGDLRVDKHRRKQRNSLNELISRSRVYISLAPVATDK</sequence>
<evidence type="ECO:0000313" key="1">
    <source>
        <dbReference type="EMBL" id="EFX80312.1"/>
    </source>
</evidence>
<dbReference type="Proteomes" id="UP000000305">
    <property type="component" value="Unassembled WGS sequence"/>
</dbReference>
<proteinExistence type="predicted"/>
<accession>E9GK40</accession>
<dbReference type="AlphaFoldDB" id="E9GK40"/>
<dbReference type="HOGENOM" id="CLU_1236173_0_0_1"/>
<name>E9GK40_DAPPU</name>
<dbReference type="InParanoid" id="E9GK40"/>
<reference evidence="1 2" key="1">
    <citation type="journal article" date="2011" name="Science">
        <title>The ecoresponsive genome of Daphnia pulex.</title>
        <authorList>
            <person name="Colbourne J.K."/>
            <person name="Pfrender M.E."/>
            <person name="Gilbert D."/>
            <person name="Thomas W.K."/>
            <person name="Tucker A."/>
            <person name="Oakley T.H."/>
            <person name="Tokishita S."/>
            <person name="Aerts A."/>
            <person name="Arnold G.J."/>
            <person name="Basu M.K."/>
            <person name="Bauer D.J."/>
            <person name="Caceres C.E."/>
            <person name="Carmel L."/>
            <person name="Casola C."/>
            <person name="Choi J.H."/>
            <person name="Detter J.C."/>
            <person name="Dong Q."/>
            <person name="Dusheyko S."/>
            <person name="Eads B.D."/>
            <person name="Frohlich T."/>
            <person name="Geiler-Samerotte K.A."/>
            <person name="Gerlach D."/>
            <person name="Hatcher P."/>
            <person name="Jogdeo S."/>
            <person name="Krijgsveld J."/>
            <person name="Kriventseva E.V."/>
            <person name="Kultz D."/>
            <person name="Laforsch C."/>
            <person name="Lindquist E."/>
            <person name="Lopez J."/>
            <person name="Manak J.R."/>
            <person name="Muller J."/>
            <person name="Pangilinan J."/>
            <person name="Patwardhan R.P."/>
            <person name="Pitluck S."/>
            <person name="Pritham E.J."/>
            <person name="Rechtsteiner A."/>
            <person name="Rho M."/>
            <person name="Rogozin I.B."/>
            <person name="Sakarya O."/>
            <person name="Salamov A."/>
            <person name="Schaack S."/>
            <person name="Shapiro H."/>
            <person name="Shiga Y."/>
            <person name="Skalitzky C."/>
            <person name="Smith Z."/>
            <person name="Souvorov A."/>
            <person name="Sung W."/>
            <person name="Tang Z."/>
            <person name="Tsuchiya D."/>
            <person name="Tu H."/>
            <person name="Vos H."/>
            <person name="Wang M."/>
            <person name="Wolf Y.I."/>
            <person name="Yamagata H."/>
            <person name="Yamada T."/>
            <person name="Ye Y."/>
            <person name="Shaw J.R."/>
            <person name="Andrews J."/>
            <person name="Crease T.J."/>
            <person name="Tang H."/>
            <person name="Lucas S.M."/>
            <person name="Robertson H.M."/>
            <person name="Bork P."/>
            <person name="Koonin E.V."/>
            <person name="Zdobnov E.M."/>
            <person name="Grigoriev I.V."/>
            <person name="Lynch M."/>
            <person name="Boore J.L."/>
        </authorList>
    </citation>
    <scope>NUCLEOTIDE SEQUENCE [LARGE SCALE GENOMIC DNA]</scope>
</reference>
<keyword evidence="2" id="KW-1185">Reference proteome</keyword>
<organism evidence="1 2">
    <name type="scientific">Daphnia pulex</name>
    <name type="common">Water flea</name>
    <dbReference type="NCBI Taxonomy" id="6669"/>
    <lineage>
        <taxon>Eukaryota</taxon>
        <taxon>Metazoa</taxon>
        <taxon>Ecdysozoa</taxon>
        <taxon>Arthropoda</taxon>
        <taxon>Crustacea</taxon>
        <taxon>Branchiopoda</taxon>
        <taxon>Diplostraca</taxon>
        <taxon>Cladocera</taxon>
        <taxon>Anomopoda</taxon>
        <taxon>Daphniidae</taxon>
        <taxon>Daphnia</taxon>
    </lineage>
</organism>
<protein>
    <submittedName>
        <fullName evidence="1">Uncharacterized protein</fullName>
    </submittedName>
</protein>
<dbReference type="EMBL" id="GL732548">
    <property type="protein sequence ID" value="EFX80312.1"/>
    <property type="molecule type" value="Genomic_DNA"/>
</dbReference>